<feature type="domain" description="Acyl-ACP thioesterase N-terminal hotdog" evidence="12">
    <location>
        <begin position="91"/>
        <end position="226"/>
    </location>
</feature>
<comment type="function">
    <text evidence="11">Plays an essential role in chain termination during de novo fatty acid synthesis.</text>
</comment>
<dbReference type="InterPro" id="IPR029069">
    <property type="entry name" value="HotDog_dom_sf"/>
</dbReference>
<keyword evidence="4 11" id="KW-0150">Chloroplast</keyword>
<evidence type="ECO:0000313" key="15">
    <source>
        <dbReference type="Proteomes" id="UP000091857"/>
    </source>
</evidence>
<dbReference type="GO" id="GO:0000036">
    <property type="term" value="F:acyl carrier activity"/>
    <property type="evidence" value="ECO:0000318"/>
    <property type="project" value="GO_Central"/>
</dbReference>
<protein>
    <recommendedName>
        <fullName evidence="11">Acyl-[acyl-carrier-protein] hydrolase</fullName>
        <ecNumber evidence="11">3.1.2.-</ecNumber>
    </recommendedName>
</protein>
<keyword evidence="8" id="KW-0809">Transit peptide</keyword>
<comment type="subcellular location">
    <subcellularLocation>
        <location evidence="1 11">Plastid</location>
        <location evidence="1 11">Chloroplast</location>
    </subcellularLocation>
</comment>
<keyword evidence="7 11" id="KW-0276">Fatty acid metabolism</keyword>
<keyword evidence="9 11" id="KW-0443">Lipid metabolism</keyword>
<comment type="similarity">
    <text evidence="2 11">Belongs to the acyl-ACP thioesterase family.</text>
</comment>
<accession>A0A2C9UMS8</accession>
<feature type="domain" description="Acyl-ACP thioesterase-like C-terminal" evidence="13">
    <location>
        <begin position="254"/>
        <end position="355"/>
    </location>
</feature>
<evidence type="ECO:0000256" key="6">
    <source>
        <dbReference type="ARBA" id="ARBA00022801"/>
    </source>
</evidence>
<keyword evidence="5 11" id="KW-0934">Plastid</keyword>
<gene>
    <name evidence="14" type="ORF">MANES_14G147400v8</name>
</gene>
<evidence type="ECO:0000256" key="10">
    <source>
        <dbReference type="ARBA" id="ARBA00023160"/>
    </source>
</evidence>
<dbReference type="GO" id="GO:0016297">
    <property type="term" value="F:fatty acyl-[ACP] hydrolase activity"/>
    <property type="evidence" value="ECO:0000318"/>
    <property type="project" value="GO_Central"/>
</dbReference>
<evidence type="ECO:0000256" key="4">
    <source>
        <dbReference type="ARBA" id="ARBA00022528"/>
    </source>
</evidence>
<evidence type="ECO:0000256" key="3">
    <source>
        <dbReference type="ARBA" id="ARBA00022516"/>
    </source>
</evidence>
<dbReference type="CDD" id="cd00586">
    <property type="entry name" value="4HBT"/>
    <property type="match status" value="1"/>
</dbReference>
<dbReference type="PANTHER" id="PTHR31727">
    <property type="entry name" value="OLEOYL-ACYL CARRIER PROTEIN THIOESTERASE 1, CHLOROPLASTIC"/>
    <property type="match status" value="1"/>
</dbReference>
<dbReference type="Pfam" id="PF20791">
    <property type="entry name" value="Acyl-ACP_TE_C"/>
    <property type="match status" value="1"/>
</dbReference>
<dbReference type="Gene3D" id="3.10.129.10">
    <property type="entry name" value="Hotdog Thioesterase"/>
    <property type="match status" value="1"/>
</dbReference>
<dbReference type="GO" id="GO:0009507">
    <property type="term" value="C:chloroplast"/>
    <property type="evidence" value="ECO:0007669"/>
    <property type="project" value="UniProtKB-SubCell"/>
</dbReference>
<dbReference type="PANTHER" id="PTHR31727:SF11">
    <property type="entry name" value="ACYL-[ACYL-CARRIER-PROTEIN] HYDROLASE"/>
    <property type="match status" value="1"/>
</dbReference>
<dbReference type="STRING" id="3983.A0A2C9UMS8"/>
<comment type="caution">
    <text evidence="14">The sequence shown here is derived from an EMBL/GenBank/DDBJ whole genome shotgun (WGS) entry which is preliminary data.</text>
</comment>
<dbReference type="InterPro" id="IPR049427">
    <property type="entry name" value="Acyl-ACP_TE_C"/>
</dbReference>
<evidence type="ECO:0000313" key="14">
    <source>
        <dbReference type="EMBL" id="OAY31867.1"/>
    </source>
</evidence>
<dbReference type="InterPro" id="IPR045023">
    <property type="entry name" value="FATA/B"/>
</dbReference>
<reference evidence="15" key="1">
    <citation type="journal article" date="2016" name="Nat. Biotechnol.">
        <title>Sequencing wild and cultivated cassava and related species reveals extensive interspecific hybridization and genetic diversity.</title>
        <authorList>
            <person name="Bredeson J.V."/>
            <person name="Lyons J.B."/>
            <person name="Prochnik S.E."/>
            <person name="Wu G.A."/>
            <person name="Ha C.M."/>
            <person name="Edsinger-Gonzales E."/>
            <person name="Grimwood J."/>
            <person name="Schmutz J."/>
            <person name="Rabbi I.Y."/>
            <person name="Egesi C."/>
            <person name="Nauluvula P."/>
            <person name="Lebot V."/>
            <person name="Ndunguru J."/>
            <person name="Mkamilo G."/>
            <person name="Bart R.S."/>
            <person name="Setter T.L."/>
            <person name="Gleadow R.M."/>
            <person name="Kulakow P."/>
            <person name="Ferguson M.E."/>
            <person name="Rounsley S."/>
            <person name="Rokhsar D.S."/>
        </authorList>
    </citation>
    <scope>NUCLEOTIDE SEQUENCE [LARGE SCALE GENOMIC DNA]</scope>
    <source>
        <strain evidence="15">cv. AM560-2</strain>
    </source>
</reference>
<evidence type="ECO:0000256" key="1">
    <source>
        <dbReference type="ARBA" id="ARBA00004229"/>
    </source>
</evidence>
<dbReference type="FunFam" id="3.10.129.10:FF:000014">
    <property type="entry name" value="Acyl-[acyl-carrier-protein] hydrolase"/>
    <property type="match status" value="1"/>
</dbReference>
<dbReference type="Proteomes" id="UP000091857">
    <property type="component" value="Chromosome 14"/>
</dbReference>
<keyword evidence="15" id="KW-1185">Reference proteome</keyword>
<evidence type="ECO:0000256" key="5">
    <source>
        <dbReference type="ARBA" id="ARBA00022640"/>
    </source>
</evidence>
<dbReference type="EMBL" id="CM004400">
    <property type="protein sequence ID" value="OAY31867.1"/>
    <property type="molecule type" value="Genomic_DNA"/>
</dbReference>
<dbReference type="Pfam" id="PF01643">
    <property type="entry name" value="Acyl-ACP_TE"/>
    <property type="match status" value="1"/>
</dbReference>
<evidence type="ECO:0000256" key="2">
    <source>
        <dbReference type="ARBA" id="ARBA00006500"/>
    </source>
</evidence>
<dbReference type="OrthoDB" id="840450at2759"/>
<keyword evidence="10 11" id="KW-0275">Fatty acid biosynthesis</keyword>
<dbReference type="SUPFAM" id="SSF54637">
    <property type="entry name" value="Thioesterase/thiol ester dehydrase-isomerase"/>
    <property type="match status" value="2"/>
</dbReference>
<dbReference type="InterPro" id="IPR002864">
    <property type="entry name" value="Acyl-ACP_thioesterase_NHD"/>
</dbReference>
<evidence type="ECO:0000256" key="8">
    <source>
        <dbReference type="ARBA" id="ARBA00022946"/>
    </source>
</evidence>
<keyword evidence="3 11" id="KW-0444">Lipid biosynthesis</keyword>
<evidence type="ECO:0000259" key="12">
    <source>
        <dbReference type="Pfam" id="PF01643"/>
    </source>
</evidence>
<dbReference type="AlphaFoldDB" id="A0A2C9UMS8"/>
<organism evidence="14 15">
    <name type="scientific">Manihot esculenta</name>
    <name type="common">Cassava</name>
    <name type="synonym">Jatropha manihot</name>
    <dbReference type="NCBI Taxonomy" id="3983"/>
    <lineage>
        <taxon>Eukaryota</taxon>
        <taxon>Viridiplantae</taxon>
        <taxon>Streptophyta</taxon>
        <taxon>Embryophyta</taxon>
        <taxon>Tracheophyta</taxon>
        <taxon>Spermatophyta</taxon>
        <taxon>Magnoliopsida</taxon>
        <taxon>eudicotyledons</taxon>
        <taxon>Gunneridae</taxon>
        <taxon>Pentapetalae</taxon>
        <taxon>rosids</taxon>
        <taxon>fabids</taxon>
        <taxon>Malpighiales</taxon>
        <taxon>Euphorbiaceae</taxon>
        <taxon>Crotonoideae</taxon>
        <taxon>Manihoteae</taxon>
        <taxon>Manihot</taxon>
    </lineage>
</organism>
<proteinExistence type="inferred from homology"/>
<evidence type="ECO:0000256" key="7">
    <source>
        <dbReference type="ARBA" id="ARBA00022832"/>
    </source>
</evidence>
<evidence type="ECO:0000259" key="13">
    <source>
        <dbReference type="Pfam" id="PF20791"/>
    </source>
</evidence>
<evidence type="ECO:0000256" key="9">
    <source>
        <dbReference type="ARBA" id="ARBA00023098"/>
    </source>
</evidence>
<evidence type="ECO:0000256" key="11">
    <source>
        <dbReference type="RuleBase" id="RU363096"/>
    </source>
</evidence>
<name>A0A2C9UMS8_MANES</name>
<dbReference type="Gramene" id="Manes.14G147400.1.v8.1">
    <property type="protein sequence ID" value="Manes.14G147400.1.v8.1.CDS"/>
    <property type="gene ID" value="Manes.14G147400.v8.1"/>
</dbReference>
<sequence length="376" mass="42919">MATTARGFLLVNKHFQVESFQNKEINQMKKAVKDEMRMASASSRRKIISQEYDVRKKHFGFVNVATGEERQKLDSWKSNISGGSGRLLQDGLVYRQNFLVRSFEICFDGKLSLAALTNYLQDTALEQCRVIGISADGFGSTPEMSRQDLIWVTSTLQIVVDSYPSWHDCVEVDTWFYPSGQNSVGRDWVVRDGKTGSTLAQATSLWVLMNKKTRKLSKLKEEIRDELAPHMRNCDPIIVKDSRKLLRLDVDTADFAREGVKPEWDQLDLNQHVNHVQYINWILEVVPRSCVEHHKLSAITLEYRKECTTDSVLQSLARIVKDGVRHNSNDKVIELEHLLLLENGSEIARGSTSWTPRDFPAEITTNHKVLITEPAK</sequence>
<dbReference type="EC" id="3.1.2.-" evidence="11"/>
<keyword evidence="6 11" id="KW-0378">Hydrolase</keyword>